<dbReference type="AlphaFoldDB" id="A0A183IFX7"/>
<keyword evidence="3" id="KW-1185">Reference proteome</keyword>
<feature type="compositionally biased region" description="Acidic residues" evidence="1">
    <location>
        <begin position="185"/>
        <end position="196"/>
    </location>
</feature>
<name>A0A183IFX7_9BILA</name>
<dbReference type="Proteomes" id="UP000270296">
    <property type="component" value="Unassembled WGS sequence"/>
</dbReference>
<reference evidence="4" key="1">
    <citation type="submission" date="2016-06" db="UniProtKB">
        <authorList>
            <consortium name="WormBaseParasite"/>
        </authorList>
    </citation>
    <scope>IDENTIFICATION</scope>
</reference>
<feature type="compositionally biased region" description="Polar residues" evidence="1">
    <location>
        <begin position="45"/>
        <end position="61"/>
    </location>
</feature>
<gene>
    <name evidence="2" type="ORF">SBAD_LOCUS2521</name>
</gene>
<proteinExistence type="predicted"/>
<reference evidence="2 3" key="2">
    <citation type="submission" date="2018-11" db="EMBL/GenBank/DDBJ databases">
        <authorList>
            <consortium name="Pathogen Informatics"/>
        </authorList>
    </citation>
    <scope>NUCLEOTIDE SEQUENCE [LARGE SCALE GENOMIC DNA]</scope>
</reference>
<feature type="region of interest" description="Disordered" evidence="1">
    <location>
        <begin position="40"/>
        <end position="205"/>
    </location>
</feature>
<evidence type="ECO:0000313" key="3">
    <source>
        <dbReference type="Proteomes" id="UP000270296"/>
    </source>
</evidence>
<dbReference type="EMBL" id="UZAM01007264">
    <property type="protein sequence ID" value="VDO97907.1"/>
    <property type="molecule type" value="Genomic_DNA"/>
</dbReference>
<organism evidence="4">
    <name type="scientific">Soboliphyme baturini</name>
    <dbReference type="NCBI Taxonomy" id="241478"/>
    <lineage>
        <taxon>Eukaryota</taxon>
        <taxon>Metazoa</taxon>
        <taxon>Ecdysozoa</taxon>
        <taxon>Nematoda</taxon>
        <taxon>Enoplea</taxon>
        <taxon>Dorylaimia</taxon>
        <taxon>Dioctophymatida</taxon>
        <taxon>Dioctophymatoidea</taxon>
        <taxon>Soboliphymatidae</taxon>
        <taxon>Soboliphyme</taxon>
    </lineage>
</organism>
<dbReference type="WBParaSite" id="SBAD_0000264501-mRNA-1">
    <property type="protein sequence ID" value="SBAD_0000264501-mRNA-1"/>
    <property type="gene ID" value="SBAD_0000264501"/>
</dbReference>
<evidence type="ECO:0000313" key="4">
    <source>
        <dbReference type="WBParaSite" id="SBAD_0000264501-mRNA-1"/>
    </source>
</evidence>
<protein>
    <submittedName>
        <fullName evidence="2 4">Uncharacterized protein</fullName>
    </submittedName>
</protein>
<feature type="compositionally biased region" description="Basic and acidic residues" evidence="1">
    <location>
        <begin position="139"/>
        <end position="148"/>
    </location>
</feature>
<sequence>MGRSGCGWTLCDDDEVEADDNDVEPWKFDEEAAEVAVVAAPAAKPQTSKVRASKGGTTLTGRSEETTMMADQRHGDVPSTTVVQELCDRTTTRRRTRMMRSNIYDDGVGGRTHGQHTSIAEEEVVSARHGTSSDSNKPGAERPPHDSHSNNGGEADYAHQTSRQGDRQTDRTTDNDPMIIGANDDVLDDDDSDDDEQQSRRSSTFGNHVIDVTVIIAPLGLPTFSSPPGVRHSKLPKQEDERQRLVLPLPTFRGHFVAVRPSPSKHLIYFSTS</sequence>
<feature type="compositionally biased region" description="Basic and acidic residues" evidence="1">
    <location>
        <begin position="164"/>
        <end position="174"/>
    </location>
</feature>
<evidence type="ECO:0000313" key="2">
    <source>
        <dbReference type="EMBL" id="VDO97907.1"/>
    </source>
</evidence>
<accession>A0A183IFX7</accession>
<evidence type="ECO:0000256" key="1">
    <source>
        <dbReference type="SAM" id="MobiDB-lite"/>
    </source>
</evidence>